<reference evidence="2" key="1">
    <citation type="journal article" date="2023" name="G3 (Bethesda)">
        <title>Whole genome assembly and annotation of the endangered Caribbean coral Acropora cervicornis.</title>
        <authorList>
            <person name="Selwyn J.D."/>
            <person name="Vollmer S.V."/>
        </authorList>
    </citation>
    <scope>NUCLEOTIDE SEQUENCE</scope>
    <source>
        <strain evidence="2">K2</strain>
    </source>
</reference>
<evidence type="ECO:0000259" key="1">
    <source>
        <dbReference type="Pfam" id="PF10263"/>
    </source>
</evidence>
<reference evidence="2" key="2">
    <citation type="journal article" date="2023" name="Science">
        <title>Genomic signatures of disease resistance in endangered staghorn corals.</title>
        <authorList>
            <person name="Vollmer S.V."/>
            <person name="Selwyn J.D."/>
            <person name="Despard B.A."/>
            <person name="Roesel C.L."/>
        </authorList>
    </citation>
    <scope>NUCLEOTIDE SEQUENCE</scope>
    <source>
        <strain evidence="2">K2</strain>
    </source>
</reference>
<protein>
    <submittedName>
        <fullName evidence="2">DNA-dependent metalloprotease SPRTN</fullName>
    </submittedName>
</protein>
<gene>
    <name evidence="2" type="ORF">P5673_028464</name>
</gene>
<dbReference type="PANTHER" id="PTHR21220:SF0">
    <property type="entry name" value="DNA-DEPENDENT METALLOPROTEASE SPRTN"/>
    <property type="match status" value="1"/>
</dbReference>
<comment type="caution">
    <text evidence="2">The sequence shown here is derived from an EMBL/GenBank/DDBJ whole genome shotgun (WGS) entry which is preliminary data.</text>
</comment>
<dbReference type="GO" id="GO:0003697">
    <property type="term" value="F:single-stranded DNA binding"/>
    <property type="evidence" value="ECO:0007669"/>
    <property type="project" value="InterPro"/>
</dbReference>
<dbReference type="EMBL" id="JARQWQ010000106">
    <property type="protein sequence ID" value="KAK2550785.1"/>
    <property type="molecule type" value="Genomic_DNA"/>
</dbReference>
<dbReference type="GO" id="GO:0004222">
    <property type="term" value="F:metalloendopeptidase activity"/>
    <property type="evidence" value="ECO:0007669"/>
    <property type="project" value="InterPro"/>
</dbReference>
<dbReference type="InterPro" id="IPR044245">
    <property type="entry name" value="Spartan"/>
</dbReference>
<organism evidence="2 3">
    <name type="scientific">Acropora cervicornis</name>
    <name type="common">Staghorn coral</name>
    <dbReference type="NCBI Taxonomy" id="6130"/>
    <lineage>
        <taxon>Eukaryota</taxon>
        <taxon>Metazoa</taxon>
        <taxon>Cnidaria</taxon>
        <taxon>Anthozoa</taxon>
        <taxon>Hexacorallia</taxon>
        <taxon>Scleractinia</taxon>
        <taxon>Astrocoeniina</taxon>
        <taxon>Acroporidae</taxon>
        <taxon>Acropora</taxon>
    </lineage>
</organism>
<dbReference type="InterPro" id="IPR006640">
    <property type="entry name" value="SprT-like_domain"/>
</dbReference>
<evidence type="ECO:0000313" key="2">
    <source>
        <dbReference type="EMBL" id="KAK2550785.1"/>
    </source>
</evidence>
<keyword evidence="2" id="KW-0378">Hydrolase</keyword>
<dbReference type="GO" id="GO:0006974">
    <property type="term" value="P:DNA damage response"/>
    <property type="evidence" value="ECO:0007669"/>
    <property type="project" value="InterPro"/>
</dbReference>
<feature type="domain" description="SprT-like" evidence="1">
    <location>
        <begin position="58"/>
        <end position="123"/>
    </location>
</feature>
<dbReference type="GO" id="GO:0031593">
    <property type="term" value="F:polyubiquitin modification-dependent protein binding"/>
    <property type="evidence" value="ECO:0007669"/>
    <property type="project" value="TreeGrafter"/>
</dbReference>
<dbReference type="AlphaFoldDB" id="A0AAD9PXA0"/>
<proteinExistence type="predicted"/>
<accession>A0AAD9PXA0</accession>
<sequence>MIAISEDADLEYALSLQQELDQEERKSSDNHAVSSSKLSMPISVVDDSWELIDPVPDARQLFLQFNDVYFNGLLASVEVRWSPRMTLCAGLCCYEGRGGLCSIRLSEPLLKLRPRKDLVQTLLVYHNFHDEVRI</sequence>
<dbReference type="Proteomes" id="UP001249851">
    <property type="component" value="Unassembled WGS sequence"/>
</dbReference>
<name>A0AAD9PXA0_ACRCE</name>
<keyword evidence="3" id="KW-1185">Reference proteome</keyword>
<evidence type="ECO:0000313" key="3">
    <source>
        <dbReference type="Proteomes" id="UP001249851"/>
    </source>
</evidence>
<dbReference type="GO" id="GO:0005634">
    <property type="term" value="C:nucleus"/>
    <property type="evidence" value="ECO:0007669"/>
    <property type="project" value="TreeGrafter"/>
</dbReference>
<keyword evidence="2" id="KW-0645">Protease</keyword>
<keyword evidence="2" id="KW-0482">Metalloprotease</keyword>
<dbReference type="PANTHER" id="PTHR21220">
    <property type="entry name" value="DNA-DEPENDENT METALLOPROTEASE SPRTN"/>
    <property type="match status" value="1"/>
</dbReference>
<dbReference type="Pfam" id="PF10263">
    <property type="entry name" value="SprT-like"/>
    <property type="match status" value="1"/>
</dbReference>